<accession>A0A167YQ45</accession>
<keyword evidence="14" id="KW-1185">Reference proteome</keyword>
<dbReference type="GO" id="GO:0009035">
    <property type="term" value="F:type I site-specific deoxyribonuclease activity"/>
    <property type="evidence" value="ECO:0007669"/>
    <property type="project" value="UniProtKB-EC"/>
</dbReference>
<dbReference type="InterPro" id="IPR014001">
    <property type="entry name" value="Helicase_ATP-bd"/>
</dbReference>
<comment type="catalytic activity">
    <reaction evidence="1">
        <text>Endonucleolytic cleavage of DNA to give random double-stranded fragments with terminal 5'-phosphates, ATP is simultaneously hydrolyzed.</text>
        <dbReference type="EC" id="3.1.21.3"/>
    </reaction>
</comment>
<dbReference type="InterPro" id="IPR007409">
    <property type="entry name" value="Restrct_endonuc_type1_HsdR_N"/>
</dbReference>
<proteinExistence type="inferred from homology"/>
<dbReference type="InterPro" id="IPR040980">
    <property type="entry name" value="SWI2_SNF2"/>
</dbReference>
<evidence type="ECO:0000256" key="8">
    <source>
        <dbReference type="ARBA" id="ARBA00022801"/>
    </source>
</evidence>
<dbReference type="SUPFAM" id="SSF52540">
    <property type="entry name" value="P-loop containing nucleoside triphosphate hydrolases"/>
    <property type="match status" value="2"/>
</dbReference>
<keyword evidence="5" id="KW-0547">Nucleotide-binding</keyword>
<evidence type="ECO:0000256" key="2">
    <source>
        <dbReference type="ARBA" id="ARBA00008598"/>
    </source>
</evidence>
<keyword evidence="10" id="KW-0238">DNA-binding</keyword>
<evidence type="ECO:0000256" key="1">
    <source>
        <dbReference type="ARBA" id="ARBA00000851"/>
    </source>
</evidence>
<evidence type="ECO:0000313" key="14">
    <source>
        <dbReference type="Proteomes" id="UP000077164"/>
    </source>
</evidence>
<evidence type="ECO:0000313" key="13">
    <source>
        <dbReference type="EMBL" id="OAB29661.1"/>
    </source>
</evidence>
<evidence type="ECO:0000256" key="7">
    <source>
        <dbReference type="ARBA" id="ARBA00022759"/>
    </source>
</evidence>
<dbReference type="AlphaFoldDB" id="A0A167YQ45"/>
<keyword evidence="7 13" id="KW-0255">Endonuclease</keyword>
<feature type="domain" description="Helicase ATP-binding" evidence="12">
    <location>
        <begin position="303"/>
        <end position="479"/>
    </location>
</feature>
<dbReference type="Pfam" id="PF04313">
    <property type="entry name" value="HSDR_N"/>
    <property type="match status" value="1"/>
</dbReference>
<dbReference type="GO" id="GO:0005524">
    <property type="term" value="F:ATP binding"/>
    <property type="evidence" value="ECO:0007669"/>
    <property type="project" value="UniProtKB-KW"/>
</dbReference>
<protein>
    <recommendedName>
        <fullName evidence="3">type I site-specific deoxyribonuclease</fullName>
        <ecNumber evidence="3">3.1.21.3</ecNumber>
    </recommendedName>
</protein>
<sequence length="1024" mass="119744">MKFNEDSRVKIPALLHLMRLGYQYIPLKEQTRIEENNIFSSIFVSKICEINSISEHEALRVLDEINLELDYEDLGKKFYERLTATSGIKLIDFEKFENNSFHVTTELTCKSGDEEFRPDITVLINGMPLAFIEVKKPHNKQGVIDERNRINTRFKNKHFRRFANISQLLVFSNNMEYEDGIVEPIFGAFYASPSYGQVSFNYFREDADYPVKQSLVNLSESIENALLKDNNLMVIKHSPEYITNKQDNTPTNRILTSLFSKERLKFILKYAIAYVEEENLGKISYQKHIMRYPQLFATQAIATKLDQGQHKGIIWHTQGSGKTALAYYNVKHLTNYYSKKQIIPKFYFIVDRIDLLIQASSEFTNRGLKVKQVNSKQDFINDLKVIGAIHNDSGIPEITVVNIQKFSEDATALINVAYDINIQRVYFLDEAHRSYNPKGNYLANLINSDRSAVIIALTGTPLLKEVAKDYDSKMLFGNYFHKYYYNMSIADGYTLRLIREQIEGNFKMQMKEVMDKIKVLKGDVTARAIYADPKFAEPLLDYITTDLIKFRKDNQDTTLGGMVVCDSAIQAKELFNLFQERYGFQETDASILMAAEPPAKYGSKEEPKLTAALILHDENDTSIRKELITAYKKSKVDILFVYNMLLTGFDAKRLKKLYLARVIQDHNLLQTLTRVNRPYKKYHYGYVVDFADISKAFDRTNKMYFDELQEELGDEMEMYSYLFKTEEEIQQEIKEIKETLFHYDTQNRELFSQQIEQITDKFELIRLIKALRTAKELKNIIAVNGYDALDGIADFEVWNRLLSEAQNRLNNLNFVDSIGNEETSKNLINVALEDIIFEFIKVDESELVLADEFKNILRKTRESLQNNFDQHDPQFVSLREELERIFKKKNLSEVTQADMIENMHLLQKIYDQAKELNRKNALLRAKYENDEKYSRIHKRLSEKGTLNAKEIQLHNALMQVKQQVDDKLEGQEDMIKNEAYFKRYLLQLVVQEFKKKEQIEMDQDMKNKVSNLIANEYLQQFQYR</sequence>
<dbReference type="PANTHER" id="PTHR30195">
    <property type="entry name" value="TYPE I SITE-SPECIFIC DEOXYRIBONUCLEASE PROTEIN SUBUNIT M AND R"/>
    <property type="match status" value="1"/>
</dbReference>
<dbReference type="Proteomes" id="UP000077164">
    <property type="component" value="Unassembled WGS sequence"/>
</dbReference>
<evidence type="ECO:0000256" key="4">
    <source>
        <dbReference type="ARBA" id="ARBA00022722"/>
    </source>
</evidence>
<feature type="coiled-coil region" evidence="11">
    <location>
        <begin position="906"/>
        <end position="933"/>
    </location>
</feature>
<evidence type="ECO:0000256" key="9">
    <source>
        <dbReference type="ARBA" id="ARBA00022840"/>
    </source>
</evidence>
<dbReference type="STRING" id="249352.SAMN05444395_1072"/>
<dbReference type="InterPro" id="IPR027417">
    <property type="entry name" value="P-loop_NTPase"/>
</dbReference>
<evidence type="ECO:0000256" key="5">
    <source>
        <dbReference type="ARBA" id="ARBA00022741"/>
    </source>
</evidence>
<dbReference type="EC" id="3.1.21.3" evidence="3"/>
<organism evidence="13 14">
    <name type="scientific">Flavobacterium fryxellicola</name>
    <dbReference type="NCBI Taxonomy" id="249352"/>
    <lineage>
        <taxon>Bacteria</taxon>
        <taxon>Pseudomonadati</taxon>
        <taxon>Bacteroidota</taxon>
        <taxon>Flavobacteriia</taxon>
        <taxon>Flavobacteriales</taxon>
        <taxon>Flavobacteriaceae</taxon>
        <taxon>Flavobacterium</taxon>
    </lineage>
</organism>
<keyword evidence="6" id="KW-0680">Restriction system</keyword>
<reference evidence="13 14" key="1">
    <citation type="submission" date="2016-03" db="EMBL/GenBank/DDBJ databases">
        <title>Draft genome sequence of Flavobacterium fryxellicola DSM 16209.</title>
        <authorList>
            <person name="Shin S.-K."/>
            <person name="Yi H."/>
        </authorList>
    </citation>
    <scope>NUCLEOTIDE SEQUENCE [LARGE SCALE GENOMIC DNA]</scope>
    <source>
        <strain evidence="13 14">DSM 16209</strain>
    </source>
</reference>
<keyword evidence="11" id="KW-0175">Coiled coil</keyword>
<dbReference type="InterPro" id="IPR051268">
    <property type="entry name" value="Type-I_R_enzyme_R_subunit"/>
</dbReference>
<dbReference type="Pfam" id="PF18766">
    <property type="entry name" value="SWI2_SNF2"/>
    <property type="match status" value="1"/>
</dbReference>
<evidence type="ECO:0000256" key="6">
    <source>
        <dbReference type="ARBA" id="ARBA00022747"/>
    </source>
</evidence>
<dbReference type="PANTHER" id="PTHR30195:SF15">
    <property type="entry name" value="TYPE I RESTRICTION ENZYME HINDI ENDONUCLEASE SUBUNIT"/>
    <property type="match status" value="1"/>
</dbReference>
<evidence type="ECO:0000256" key="10">
    <source>
        <dbReference type="ARBA" id="ARBA00023125"/>
    </source>
</evidence>
<dbReference type="GO" id="GO:0009307">
    <property type="term" value="P:DNA restriction-modification system"/>
    <property type="evidence" value="ECO:0007669"/>
    <property type="project" value="UniProtKB-KW"/>
</dbReference>
<dbReference type="InterPro" id="IPR055180">
    <property type="entry name" value="HsdR_RecA-like_helicase_dom_2"/>
</dbReference>
<gene>
    <name evidence="13" type="ORF">FBFR_02740</name>
</gene>
<dbReference type="CDD" id="cd22332">
    <property type="entry name" value="HsdR_N"/>
    <property type="match status" value="1"/>
</dbReference>
<dbReference type="Gene3D" id="3.40.50.300">
    <property type="entry name" value="P-loop containing nucleotide triphosphate hydrolases"/>
    <property type="match status" value="2"/>
</dbReference>
<dbReference type="PROSITE" id="PS51192">
    <property type="entry name" value="HELICASE_ATP_BIND_1"/>
    <property type="match status" value="1"/>
</dbReference>
<dbReference type="OrthoDB" id="9758243at2"/>
<dbReference type="RefSeq" id="WP_066076734.1">
    <property type="nucleotide sequence ID" value="NZ_FRDK01000007.1"/>
</dbReference>
<dbReference type="GO" id="GO:0003677">
    <property type="term" value="F:DNA binding"/>
    <property type="evidence" value="ECO:0007669"/>
    <property type="project" value="UniProtKB-KW"/>
</dbReference>
<dbReference type="EMBL" id="LVJE01000006">
    <property type="protein sequence ID" value="OAB29661.1"/>
    <property type="molecule type" value="Genomic_DNA"/>
</dbReference>
<dbReference type="SMART" id="SM00487">
    <property type="entry name" value="DEXDc"/>
    <property type="match status" value="1"/>
</dbReference>
<evidence type="ECO:0000256" key="3">
    <source>
        <dbReference type="ARBA" id="ARBA00012654"/>
    </source>
</evidence>
<comment type="caution">
    <text evidence="13">The sequence shown here is derived from an EMBL/GenBank/DDBJ whole genome shotgun (WGS) entry which is preliminary data.</text>
</comment>
<keyword evidence="8" id="KW-0378">Hydrolase</keyword>
<dbReference type="Gene3D" id="3.90.1570.50">
    <property type="match status" value="1"/>
</dbReference>
<comment type="similarity">
    <text evidence="2">Belongs to the HsdR family.</text>
</comment>
<keyword evidence="9" id="KW-0067">ATP-binding</keyword>
<evidence type="ECO:0000259" key="12">
    <source>
        <dbReference type="PROSITE" id="PS51192"/>
    </source>
</evidence>
<dbReference type="Pfam" id="PF22679">
    <property type="entry name" value="T1R_D3-like"/>
    <property type="match status" value="1"/>
</dbReference>
<evidence type="ECO:0000256" key="11">
    <source>
        <dbReference type="SAM" id="Coils"/>
    </source>
</evidence>
<name>A0A167YQ45_9FLAO</name>
<keyword evidence="4" id="KW-0540">Nuclease</keyword>